<protein>
    <submittedName>
        <fullName evidence="2">Uncharacterized protein</fullName>
    </submittedName>
</protein>
<evidence type="ECO:0000313" key="3">
    <source>
        <dbReference type="Proteomes" id="UP000580683"/>
    </source>
</evidence>
<comment type="caution">
    <text evidence="2">The sequence shown here is derived from an EMBL/GenBank/DDBJ whole genome shotgun (WGS) entry which is preliminary data.</text>
</comment>
<keyword evidence="1" id="KW-0812">Transmembrane</keyword>
<sequence>MDYFNIPSDNGLNMMSINWSLFNILVVIFLYLLTFKNIEARTILKEKNKKDIVNALLKECYTNINSNLESLQPIKQQLKGDNINAAINIAFPNDNLIQDLIIEGLLTKEELMNYLSIKTSFKETVTFLGFSGLKEIGEDTQANMEEIYNNNKITLEIQVNSASKQLNQ</sequence>
<keyword evidence="1" id="KW-0472">Membrane</keyword>
<dbReference type="EMBL" id="JAASWI010000002">
    <property type="protein sequence ID" value="MBC1978041.1"/>
    <property type="molecule type" value="Genomic_DNA"/>
</dbReference>
<reference evidence="2 3" key="1">
    <citation type="submission" date="2020-03" db="EMBL/GenBank/DDBJ databases">
        <title>Soil Listeria distribution.</title>
        <authorList>
            <person name="Liao J."/>
            <person name="Wiedmann M."/>
        </authorList>
    </citation>
    <scope>NUCLEOTIDE SEQUENCE [LARGE SCALE GENOMIC DNA]</scope>
    <source>
        <strain evidence="2 3">FSL L7-0504</strain>
    </source>
</reference>
<proteinExistence type="predicted"/>
<gene>
    <name evidence="2" type="ORF">HCJ63_06120</name>
</gene>
<keyword evidence="1" id="KW-1133">Transmembrane helix</keyword>
<evidence type="ECO:0000256" key="1">
    <source>
        <dbReference type="SAM" id="Phobius"/>
    </source>
</evidence>
<evidence type="ECO:0000313" key="2">
    <source>
        <dbReference type="EMBL" id="MBC1978041.1"/>
    </source>
</evidence>
<dbReference type="AlphaFoldDB" id="A0A842CP86"/>
<dbReference type="Proteomes" id="UP000580683">
    <property type="component" value="Unassembled WGS sequence"/>
</dbReference>
<organism evidence="2 3">
    <name type="scientific">Listeria marthii</name>
    <dbReference type="NCBI Taxonomy" id="529731"/>
    <lineage>
        <taxon>Bacteria</taxon>
        <taxon>Bacillati</taxon>
        <taxon>Bacillota</taxon>
        <taxon>Bacilli</taxon>
        <taxon>Bacillales</taxon>
        <taxon>Listeriaceae</taxon>
        <taxon>Listeria</taxon>
    </lineage>
</organism>
<feature type="transmembrane region" description="Helical" evidence="1">
    <location>
        <begin position="17"/>
        <end position="35"/>
    </location>
</feature>
<dbReference type="RefSeq" id="WP_185529936.1">
    <property type="nucleotide sequence ID" value="NZ_JAASWI010000002.1"/>
</dbReference>
<name>A0A842CP86_9LIST</name>
<accession>A0A842CP86</accession>